<comment type="caution">
    <text evidence="3">The sequence shown here is derived from an EMBL/GenBank/DDBJ whole genome shotgun (WGS) entry which is preliminary data.</text>
</comment>
<dbReference type="HAMAP" id="MF_02216">
    <property type="entry name" value="UbiK"/>
    <property type="match status" value="1"/>
</dbReference>
<organism evidence="3 4">
    <name type="scientific">Thiobacter aerophilum</name>
    <dbReference type="NCBI Taxonomy" id="3121275"/>
    <lineage>
        <taxon>Bacteria</taxon>
        <taxon>Pseudomonadati</taxon>
        <taxon>Pseudomonadota</taxon>
        <taxon>Betaproteobacteria</taxon>
        <taxon>Burkholderiales</taxon>
        <taxon>Thiobacteraceae</taxon>
        <taxon>Thiobacter</taxon>
    </lineage>
</organism>
<dbReference type="PANTHER" id="PTHR38040">
    <property type="entry name" value="UBIQUINONE BIOSYNTHESIS ACCESSORY FACTOR UBIK"/>
    <property type="match status" value="1"/>
</dbReference>
<protein>
    <recommendedName>
        <fullName evidence="1">Ubiquinone biosynthesis accessory factor UbiK</fullName>
    </recommendedName>
</protein>
<reference evidence="3 4" key="1">
    <citation type="submission" date="2024-02" db="EMBL/GenBank/DDBJ databases">
        <title>New thermophilic sulfur-oxidizing bacteria from a hot springs of the Uzon caldera (Kamchatka, Russia).</title>
        <authorList>
            <person name="Dukat A.M."/>
            <person name="Elcheninov A.G."/>
            <person name="Frolov E.N."/>
        </authorList>
    </citation>
    <scope>NUCLEOTIDE SEQUENCE [LARGE SCALE GENOMIC DNA]</scope>
    <source>
        <strain evidence="3 4">AK1</strain>
    </source>
</reference>
<gene>
    <name evidence="1" type="primary">ubiK</name>
    <name evidence="3" type="ORF">V6E02_05040</name>
</gene>
<dbReference type="Proteomes" id="UP001482231">
    <property type="component" value="Unassembled WGS sequence"/>
</dbReference>
<proteinExistence type="inferred from homology"/>
<evidence type="ECO:0000256" key="1">
    <source>
        <dbReference type="HAMAP-Rule" id="MF_02216"/>
    </source>
</evidence>
<comment type="similarity">
    <text evidence="1">Belongs to the UbiK family.</text>
</comment>
<evidence type="ECO:0000313" key="3">
    <source>
        <dbReference type="EMBL" id="MEO1766570.1"/>
    </source>
</evidence>
<dbReference type="EMBL" id="JBAJEX010000003">
    <property type="protein sequence ID" value="MEO1766570.1"/>
    <property type="molecule type" value="Genomic_DNA"/>
</dbReference>
<keyword evidence="1" id="KW-0831">Ubiquinone biosynthesis</keyword>
<dbReference type="PANTHER" id="PTHR38040:SF1">
    <property type="entry name" value="UBIQUINONE BIOSYNTHESIS ACCESSORY FACTOR UBIK"/>
    <property type="match status" value="1"/>
</dbReference>
<evidence type="ECO:0000313" key="4">
    <source>
        <dbReference type="Proteomes" id="UP001482231"/>
    </source>
</evidence>
<comment type="function">
    <text evidence="1">Required for efficient ubiquinone (coenzyme Q) biosynthesis. UbiK is probably an accessory factor of Ubi enzymes and facilitates ubiquinone biosynthesis by acting as an assembly factor, a targeting factor, or both.</text>
</comment>
<sequence length="91" mass="10075">MLSAKFLDELSVRIREVFSQSPAADVEKNLRALLTSVFTRLDLVTREEFEAQQAVLARTREKLEALERKVAALETAAPPEPAPPTTTPPEA</sequence>
<evidence type="ECO:0000256" key="2">
    <source>
        <dbReference type="SAM" id="MobiDB-lite"/>
    </source>
</evidence>
<comment type="subcellular location">
    <subcellularLocation>
        <location evidence="1">Cytoplasm</location>
    </subcellularLocation>
</comment>
<keyword evidence="4" id="KW-1185">Reference proteome</keyword>
<name>A0ABV0ED27_9BURK</name>
<feature type="region of interest" description="Disordered" evidence="2">
    <location>
        <begin position="72"/>
        <end position="91"/>
    </location>
</feature>
<keyword evidence="1" id="KW-0963">Cytoplasm</keyword>
<accession>A0ABV0ED27</accession>
<dbReference type="InterPro" id="IPR007475">
    <property type="entry name" value="UbiK"/>
</dbReference>
<feature type="compositionally biased region" description="Pro residues" evidence="2">
    <location>
        <begin position="78"/>
        <end position="91"/>
    </location>
</feature>
<dbReference type="RefSeq" id="WP_347307681.1">
    <property type="nucleotide sequence ID" value="NZ_JBAJEX010000003.1"/>
</dbReference>
<dbReference type="Pfam" id="PF04380">
    <property type="entry name" value="BMFP"/>
    <property type="match status" value="1"/>
</dbReference>
<comment type="pathway">
    <text evidence="1">Cofactor biosynthesis; ubiquinone biosynthesis.</text>
</comment>